<feature type="domain" description="HTH crp-type" evidence="5">
    <location>
        <begin position="168"/>
        <end position="237"/>
    </location>
</feature>
<organism evidence="6 7">
    <name type="scientific">Leptospira ellinghausenii</name>
    <dbReference type="NCBI Taxonomy" id="1917822"/>
    <lineage>
        <taxon>Bacteria</taxon>
        <taxon>Pseudomonadati</taxon>
        <taxon>Spirochaetota</taxon>
        <taxon>Spirochaetia</taxon>
        <taxon>Leptospirales</taxon>
        <taxon>Leptospiraceae</taxon>
        <taxon>Leptospira</taxon>
    </lineage>
</organism>
<reference evidence="7" key="1">
    <citation type="journal article" date="2019" name="Microbiol. Immunol.">
        <title>Molecular and phenotypic characterization of Leptospira johnsonii sp. nov., Leptospira ellinghausenii sp. nov. and Leptospira ryugenii sp. nov. isolated from soil and water in Japan.</title>
        <authorList>
            <person name="Masuzawa T."/>
            <person name="Saito M."/>
            <person name="Nakao R."/>
            <person name="Nikaido Y."/>
            <person name="Matsumoto M."/>
            <person name="Ogawa M."/>
            <person name="Yokoyama M."/>
            <person name="Hidaka Y."/>
            <person name="Tomita J."/>
            <person name="Sakakibara K."/>
            <person name="Suzuki K."/>
            <person name="Yasuda S."/>
            <person name="Sato H."/>
            <person name="Yamaguchi M."/>
            <person name="Yoshida S.I."/>
            <person name="Koizumi N."/>
            <person name="Kawamura Y."/>
        </authorList>
    </citation>
    <scope>NUCLEOTIDE SEQUENCE [LARGE SCALE GENOMIC DNA]</scope>
    <source>
        <strain evidence="7">E18</strain>
    </source>
</reference>
<dbReference type="InterPro" id="IPR000595">
    <property type="entry name" value="cNMP-bd_dom"/>
</dbReference>
<protein>
    <submittedName>
        <fullName evidence="6">cAMP-binding protein</fullName>
    </submittedName>
</protein>
<dbReference type="InterPro" id="IPR036388">
    <property type="entry name" value="WH-like_DNA-bd_sf"/>
</dbReference>
<dbReference type="GO" id="GO:0003677">
    <property type="term" value="F:DNA binding"/>
    <property type="evidence" value="ECO:0007669"/>
    <property type="project" value="UniProtKB-KW"/>
</dbReference>
<evidence type="ECO:0000256" key="2">
    <source>
        <dbReference type="ARBA" id="ARBA00023125"/>
    </source>
</evidence>
<dbReference type="CDD" id="cd00038">
    <property type="entry name" value="CAP_ED"/>
    <property type="match status" value="1"/>
</dbReference>
<evidence type="ECO:0000256" key="3">
    <source>
        <dbReference type="ARBA" id="ARBA00023163"/>
    </source>
</evidence>
<dbReference type="SUPFAM" id="SSF51206">
    <property type="entry name" value="cAMP-binding domain-like"/>
    <property type="match status" value="1"/>
</dbReference>
<keyword evidence="2" id="KW-0238">DNA-binding</keyword>
<evidence type="ECO:0000313" key="6">
    <source>
        <dbReference type="EMBL" id="GBF42603.1"/>
    </source>
</evidence>
<dbReference type="EMBL" id="BFAZ01000009">
    <property type="protein sequence ID" value="GBF42603.1"/>
    <property type="molecule type" value="Genomic_DNA"/>
</dbReference>
<dbReference type="AlphaFoldDB" id="A0A2P2DD97"/>
<keyword evidence="1" id="KW-0805">Transcription regulation</keyword>
<dbReference type="SUPFAM" id="SSF46785">
    <property type="entry name" value="Winged helix' DNA-binding domain"/>
    <property type="match status" value="1"/>
</dbReference>
<dbReference type="InterPro" id="IPR018490">
    <property type="entry name" value="cNMP-bd_dom_sf"/>
</dbReference>
<dbReference type="InterPro" id="IPR036390">
    <property type="entry name" value="WH_DNA-bd_sf"/>
</dbReference>
<keyword evidence="3" id="KW-0804">Transcription</keyword>
<dbReference type="PROSITE" id="PS51063">
    <property type="entry name" value="HTH_CRP_2"/>
    <property type="match status" value="1"/>
</dbReference>
<accession>A0A2P2DD97</accession>
<dbReference type="SMART" id="SM00419">
    <property type="entry name" value="HTH_CRP"/>
    <property type="match status" value="1"/>
</dbReference>
<comment type="caution">
    <text evidence="6">The sequence shown here is derived from an EMBL/GenBank/DDBJ whole genome shotgun (WGS) entry which is preliminary data.</text>
</comment>
<evidence type="ECO:0000256" key="1">
    <source>
        <dbReference type="ARBA" id="ARBA00023015"/>
    </source>
</evidence>
<proteinExistence type="predicted"/>
<gene>
    <name evidence="6" type="ORF">LPTSP2_18930</name>
</gene>
<dbReference type="Gene3D" id="2.60.120.10">
    <property type="entry name" value="Jelly Rolls"/>
    <property type="match status" value="1"/>
</dbReference>
<dbReference type="Gene3D" id="1.10.10.10">
    <property type="entry name" value="Winged helix-like DNA-binding domain superfamily/Winged helix DNA-binding domain"/>
    <property type="match status" value="1"/>
</dbReference>
<dbReference type="PANTHER" id="PTHR24567">
    <property type="entry name" value="CRP FAMILY TRANSCRIPTIONAL REGULATORY PROTEIN"/>
    <property type="match status" value="1"/>
</dbReference>
<dbReference type="InterPro" id="IPR014710">
    <property type="entry name" value="RmlC-like_jellyroll"/>
</dbReference>
<name>A0A2P2DD97_9LEPT</name>
<evidence type="ECO:0000313" key="7">
    <source>
        <dbReference type="Proteomes" id="UP000245206"/>
    </source>
</evidence>
<dbReference type="GO" id="GO:0003700">
    <property type="term" value="F:DNA-binding transcription factor activity"/>
    <property type="evidence" value="ECO:0007669"/>
    <property type="project" value="TreeGrafter"/>
</dbReference>
<dbReference type="Pfam" id="PF13545">
    <property type="entry name" value="HTH_Crp_2"/>
    <property type="match status" value="1"/>
</dbReference>
<evidence type="ECO:0000259" key="4">
    <source>
        <dbReference type="PROSITE" id="PS50042"/>
    </source>
</evidence>
<feature type="domain" description="Cyclic nucleotide-binding" evidence="4">
    <location>
        <begin position="55"/>
        <end position="154"/>
    </location>
</feature>
<dbReference type="InterPro" id="IPR050397">
    <property type="entry name" value="Env_Response_Regulators"/>
</dbReference>
<dbReference type="PANTHER" id="PTHR24567:SF58">
    <property type="entry name" value="CYCLIC AMP-BINDING REGULATORY PROTEIN"/>
    <property type="match status" value="1"/>
</dbReference>
<dbReference type="Pfam" id="PF00027">
    <property type="entry name" value="cNMP_binding"/>
    <property type="match status" value="1"/>
</dbReference>
<dbReference type="Proteomes" id="UP000245206">
    <property type="component" value="Unassembled WGS sequence"/>
</dbReference>
<dbReference type="GO" id="GO:0005829">
    <property type="term" value="C:cytosol"/>
    <property type="evidence" value="ECO:0007669"/>
    <property type="project" value="TreeGrafter"/>
</dbReference>
<dbReference type="PROSITE" id="PS50042">
    <property type="entry name" value="CNMP_BINDING_3"/>
    <property type="match status" value="1"/>
</dbReference>
<keyword evidence="7" id="KW-1185">Reference proteome</keyword>
<dbReference type="InterPro" id="IPR012318">
    <property type="entry name" value="HTH_CRP"/>
</dbReference>
<sequence>MSRQATGKGLHKSSMSDLPLNPDCFVCDYKNHNVLHCAAHETIERINAGKDFTIFPRGKHLVTAGVKAEGFFFIKSGLVRSYVQLASGKEQTLRLSGPGDWVGFRDCISDSISHHNVVAVEDTHACYITGALIDALVKDDSNFQKEVFRQMAKEWREMEEHVVSLGTKQVHEKLAEILIVLDNAQGRKNHVELKVTRDVLATFIGTKTETLVRALSDLKAREFISVDKNRIDILNRDALYSLSKIA</sequence>
<evidence type="ECO:0000259" key="5">
    <source>
        <dbReference type="PROSITE" id="PS51063"/>
    </source>
</evidence>